<dbReference type="PANTHER" id="PTHR12411">
    <property type="entry name" value="CYSTEINE PROTEASE FAMILY C1-RELATED"/>
    <property type="match status" value="1"/>
</dbReference>
<dbReference type="SUPFAM" id="SSF54001">
    <property type="entry name" value="Cysteine proteinases"/>
    <property type="match status" value="1"/>
</dbReference>
<dbReference type="Gene3D" id="3.90.70.10">
    <property type="entry name" value="Cysteine proteinases"/>
    <property type="match status" value="1"/>
</dbReference>
<feature type="signal peptide" evidence="3">
    <location>
        <begin position="1"/>
        <end position="23"/>
    </location>
</feature>
<evidence type="ECO:0000256" key="3">
    <source>
        <dbReference type="SAM" id="SignalP"/>
    </source>
</evidence>
<feature type="domain" description="SMB" evidence="4">
    <location>
        <begin position="38"/>
        <end position="94"/>
    </location>
</feature>
<dbReference type="GO" id="GO:0006508">
    <property type="term" value="P:proteolysis"/>
    <property type="evidence" value="ECO:0007669"/>
    <property type="project" value="InterPro"/>
</dbReference>
<name>A0AAE1FKX6_PETCI</name>
<proteinExistence type="inferred from homology"/>
<reference evidence="5" key="1">
    <citation type="submission" date="2023-10" db="EMBL/GenBank/DDBJ databases">
        <title>Genome assemblies of two species of porcelain crab, Petrolisthes cinctipes and Petrolisthes manimaculis (Anomura: Porcellanidae).</title>
        <authorList>
            <person name="Angst P."/>
        </authorList>
    </citation>
    <scope>NUCLEOTIDE SEQUENCE</scope>
    <source>
        <strain evidence="5">PB745_01</strain>
        <tissue evidence="5">Gill</tissue>
    </source>
</reference>
<accession>A0AAE1FKX6</accession>
<evidence type="ECO:0000313" key="6">
    <source>
        <dbReference type="Proteomes" id="UP001286313"/>
    </source>
</evidence>
<evidence type="ECO:0000313" key="5">
    <source>
        <dbReference type="EMBL" id="KAK3875506.1"/>
    </source>
</evidence>
<feature type="chain" id="PRO_5042122361" description="SMB domain-containing protein" evidence="3">
    <location>
        <begin position="24"/>
        <end position="457"/>
    </location>
</feature>
<dbReference type="GO" id="GO:0008234">
    <property type="term" value="F:cysteine-type peptidase activity"/>
    <property type="evidence" value="ECO:0007669"/>
    <property type="project" value="InterPro"/>
</dbReference>
<sequence length="457" mass="52132">MGWKVDVVRRSVLFLVALPLVWAGGFQGIPGNYCSSRKHDQCCRERYDDCSVKIRDTLCYCDEFCLNRDDPNDLNDDCCPDYKEVCLGILPQPPPEEPWPKDEPAGPDPLNLGCKTADGVFMPEFTSYKNNCNKCTCKRGGFECEKDLCLVEEETINKINQGVEGFSWRATNYSKFWGWKAKNGVMLKTGTAKPAYKLYPIHLQPELSLIPQEFDARMKQDWRGMISRPQDQGWCSASWAFSTVAVAQDRLAIMTREHSLILSVEQMVECLHITGDTCITPGQVDRAWNYLRRIGVVREECLPYQSEKLGNARECQVPGGSTNLLRCQNRNLYRMEPAYRISSKVEDIQWEIMNNGPVQGIMRVTPELFMYASGVYMCREQDEGDEAPMHSVRLIGWGETSLHRGARPTKYWVVANSWGEDWGESGFFRIRRGTDECGIESRILAVRPQIDSLNYGN</sequence>
<comment type="similarity">
    <text evidence="1">Belongs to the peptidase C1 family.</text>
</comment>
<dbReference type="InterPro" id="IPR013128">
    <property type="entry name" value="Peptidase_C1A"/>
</dbReference>
<dbReference type="SMART" id="SM00645">
    <property type="entry name" value="Pept_C1"/>
    <property type="match status" value="1"/>
</dbReference>
<dbReference type="InterPro" id="IPR025661">
    <property type="entry name" value="Pept_asp_AS"/>
</dbReference>
<dbReference type="InterPro" id="IPR000668">
    <property type="entry name" value="Peptidase_C1A_C"/>
</dbReference>
<evidence type="ECO:0000259" key="4">
    <source>
        <dbReference type="PROSITE" id="PS50958"/>
    </source>
</evidence>
<gene>
    <name evidence="5" type="ORF">Pcinc_019625</name>
</gene>
<dbReference type="AlphaFoldDB" id="A0AAE1FKX6"/>
<dbReference type="InterPro" id="IPR038765">
    <property type="entry name" value="Papain-like_cys_pep_sf"/>
</dbReference>
<dbReference type="EMBL" id="JAWQEG010001957">
    <property type="protein sequence ID" value="KAK3875506.1"/>
    <property type="molecule type" value="Genomic_DNA"/>
</dbReference>
<dbReference type="PROSITE" id="PS50958">
    <property type="entry name" value="SMB_2"/>
    <property type="match status" value="1"/>
</dbReference>
<dbReference type="Proteomes" id="UP001286313">
    <property type="component" value="Unassembled WGS sequence"/>
</dbReference>
<keyword evidence="6" id="KW-1185">Reference proteome</keyword>
<evidence type="ECO:0000256" key="1">
    <source>
        <dbReference type="ARBA" id="ARBA00008455"/>
    </source>
</evidence>
<keyword evidence="2" id="KW-1015">Disulfide bond</keyword>
<dbReference type="PRINTS" id="PR00705">
    <property type="entry name" value="PAPAIN"/>
</dbReference>
<protein>
    <recommendedName>
        <fullName evidence="4">SMB domain-containing protein</fullName>
    </recommendedName>
</protein>
<organism evidence="5 6">
    <name type="scientific">Petrolisthes cinctipes</name>
    <name type="common">Flat porcelain crab</name>
    <dbReference type="NCBI Taxonomy" id="88211"/>
    <lineage>
        <taxon>Eukaryota</taxon>
        <taxon>Metazoa</taxon>
        <taxon>Ecdysozoa</taxon>
        <taxon>Arthropoda</taxon>
        <taxon>Crustacea</taxon>
        <taxon>Multicrustacea</taxon>
        <taxon>Malacostraca</taxon>
        <taxon>Eumalacostraca</taxon>
        <taxon>Eucarida</taxon>
        <taxon>Decapoda</taxon>
        <taxon>Pleocyemata</taxon>
        <taxon>Anomura</taxon>
        <taxon>Galatheoidea</taxon>
        <taxon>Porcellanidae</taxon>
        <taxon>Petrolisthes</taxon>
    </lineage>
</organism>
<dbReference type="InterPro" id="IPR001212">
    <property type="entry name" value="Somatomedin_B_dom"/>
</dbReference>
<dbReference type="Pfam" id="PF00112">
    <property type="entry name" value="Peptidase_C1"/>
    <property type="match status" value="1"/>
</dbReference>
<keyword evidence="3" id="KW-0732">Signal</keyword>
<dbReference type="PROSITE" id="PS00640">
    <property type="entry name" value="THIOL_PROTEASE_ASN"/>
    <property type="match status" value="1"/>
</dbReference>
<evidence type="ECO:0000256" key="2">
    <source>
        <dbReference type="ARBA" id="ARBA00023157"/>
    </source>
</evidence>
<comment type="caution">
    <text evidence="5">The sequence shown here is derived from an EMBL/GenBank/DDBJ whole genome shotgun (WGS) entry which is preliminary data.</text>
</comment>